<name>A0A6J4PJE8_9ACTN</name>
<evidence type="ECO:0000256" key="5">
    <source>
        <dbReference type="SAM" id="MobiDB-lite"/>
    </source>
</evidence>
<evidence type="ECO:0000256" key="3">
    <source>
        <dbReference type="ARBA" id="ARBA00023163"/>
    </source>
</evidence>
<dbReference type="EMBL" id="CADCUP010000220">
    <property type="protein sequence ID" value="CAA9417666.1"/>
    <property type="molecule type" value="Genomic_DNA"/>
</dbReference>
<dbReference type="InterPro" id="IPR050109">
    <property type="entry name" value="HTH-type_TetR-like_transc_reg"/>
</dbReference>
<gene>
    <name evidence="7" type="ORF">AVDCRST_MAG06-3302</name>
</gene>
<evidence type="ECO:0000259" key="6">
    <source>
        <dbReference type="PROSITE" id="PS50977"/>
    </source>
</evidence>
<dbReference type="InterPro" id="IPR011075">
    <property type="entry name" value="TetR_C"/>
</dbReference>
<reference evidence="7" key="1">
    <citation type="submission" date="2020-02" db="EMBL/GenBank/DDBJ databases">
        <authorList>
            <person name="Meier V. D."/>
        </authorList>
    </citation>
    <scope>NUCLEOTIDE SEQUENCE</scope>
    <source>
        <strain evidence="7">AVDCRST_MAG06</strain>
    </source>
</reference>
<dbReference type="InterPro" id="IPR009057">
    <property type="entry name" value="Homeodomain-like_sf"/>
</dbReference>
<proteinExistence type="predicted"/>
<feature type="region of interest" description="Disordered" evidence="5">
    <location>
        <begin position="1"/>
        <end position="22"/>
    </location>
</feature>
<dbReference type="SUPFAM" id="SSF48498">
    <property type="entry name" value="Tetracyclin repressor-like, C-terminal domain"/>
    <property type="match status" value="1"/>
</dbReference>
<dbReference type="InterPro" id="IPR001647">
    <property type="entry name" value="HTH_TetR"/>
</dbReference>
<dbReference type="PANTHER" id="PTHR30055:SF149">
    <property type="entry name" value="TETR-FAMILY TRANSCRIPTIONAL REGULATOR"/>
    <property type="match status" value="1"/>
</dbReference>
<organism evidence="7">
    <name type="scientific">uncultured Nocardioides sp</name>
    <dbReference type="NCBI Taxonomy" id="198441"/>
    <lineage>
        <taxon>Bacteria</taxon>
        <taxon>Bacillati</taxon>
        <taxon>Actinomycetota</taxon>
        <taxon>Actinomycetes</taxon>
        <taxon>Propionibacteriales</taxon>
        <taxon>Nocardioidaceae</taxon>
        <taxon>Nocardioides</taxon>
        <taxon>environmental samples</taxon>
    </lineage>
</organism>
<protein>
    <submittedName>
        <fullName evidence="7">Transcriptional regulator, AcrR family</fullName>
    </submittedName>
</protein>
<dbReference type="Pfam" id="PF16859">
    <property type="entry name" value="TetR_C_11"/>
    <property type="match status" value="1"/>
</dbReference>
<accession>A0A6J4PJE8</accession>
<dbReference type="SUPFAM" id="SSF46689">
    <property type="entry name" value="Homeodomain-like"/>
    <property type="match status" value="1"/>
</dbReference>
<feature type="DNA-binding region" description="H-T-H motif" evidence="4">
    <location>
        <begin position="45"/>
        <end position="64"/>
    </location>
</feature>
<dbReference type="RefSeq" id="WP_295661769.1">
    <property type="nucleotide sequence ID" value="NZ_CADCUP010000220.1"/>
</dbReference>
<dbReference type="PROSITE" id="PS50977">
    <property type="entry name" value="HTH_TETR_2"/>
    <property type="match status" value="1"/>
</dbReference>
<evidence type="ECO:0000256" key="4">
    <source>
        <dbReference type="PROSITE-ProRule" id="PRU00335"/>
    </source>
</evidence>
<keyword evidence="2 4" id="KW-0238">DNA-binding</keyword>
<dbReference type="Gene3D" id="1.10.10.60">
    <property type="entry name" value="Homeodomain-like"/>
    <property type="match status" value="1"/>
</dbReference>
<dbReference type="PANTHER" id="PTHR30055">
    <property type="entry name" value="HTH-TYPE TRANSCRIPTIONAL REGULATOR RUTR"/>
    <property type="match status" value="1"/>
</dbReference>
<feature type="compositionally biased region" description="Polar residues" evidence="5">
    <location>
        <begin position="1"/>
        <end position="10"/>
    </location>
</feature>
<dbReference type="Gene3D" id="1.10.357.10">
    <property type="entry name" value="Tetracycline Repressor, domain 2"/>
    <property type="match status" value="1"/>
</dbReference>
<evidence type="ECO:0000313" key="7">
    <source>
        <dbReference type="EMBL" id="CAA9417666.1"/>
    </source>
</evidence>
<dbReference type="InterPro" id="IPR023772">
    <property type="entry name" value="DNA-bd_HTH_TetR-type_CS"/>
</dbReference>
<dbReference type="Pfam" id="PF00440">
    <property type="entry name" value="TetR_N"/>
    <property type="match status" value="1"/>
</dbReference>
<feature type="domain" description="HTH tetR-type" evidence="6">
    <location>
        <begin position="22"/>
        <end position="82"/>
    </location>
</feature>
<dbReference type="GO" id="GO:0000976">
    <property type="term" value="F:transcription cis-regulatory region binding"/>
    <property type="evidence" value="ECO:0007669"/>
    <property type="project" value="TreeGrafter"/>
</dbReference>
<dbReference type="AlphaFoldDB" id="A0A6J4PJE8"/>
<evidence type="ECO:0000256" key="1">
    <source>
        <dbReference type="ARBA" id="ARBA00023015"/>
    </source>
</evidence>
<dbReference type="GO" id="GO:0003700">
    <property type="term" value="F:DNA-binding transcription factor activity"/>
    <property type="evidence" value="ECO:0007669"/>
    <property type="project" value="TreeGrafter"/>
</dbReference>
<keyword evidence="1" id="KW-0805">Transcription regulation</keyword>
<dbReference type="InterPro" id="IPR036271">
    <property type="entry name" value="Tet_transcr_reg_TetR-rel_C_sf"/>
</dbReference>
<evidence type="ECO:0000256" key="2">
    <source>
        <dbReference type="ARBA" id="ARBA00023125"/>
    </source>
</evidence>
<keyword evidence="3" id="KW-0804">Transcription</keyword>
<sequence>MTPQTPSRTATDGGAARPRVAGDREQEIYDATLAVLGEVGYDRLTMDAVATAAKASKATLYRRWNGKVQLVIEALVAEKSAPEAPDTGSLRGDLMASFCGLGGITQPHQLATFSSVLTAMVRDEEFAAAYRRDVLGPKIATTDEIFRRAAGRGELCPGVDLPVLVPALAGILLHRFFVLGEVPDEAAVARVIDHVILPAATRPAAHQTDTPKDMS</sequence>
<dbReference type="PROSITE" id="PS01081">
    <property type="entry name" value="HTH_TETR_1"/>
    <property type="match status" value="1"/>
</dbReference>